<proteinExistence type="predicted"/>
<comment type="caution">
    <text evidence="1">The sequence shown here is derived from an EMBL/GenBank/DDBJ whole genome shotgun (WGS) entry which is preliminary data.</text>
</comment>
<reference evidence="1" key="1">
    <citation type="submission" date="2022-07" db="EMBL/GenBank/DDBJ databases">
        <title>Phylogenomic reconstructions and comparative analyses of Kickxellomycotina fungi.</title>
        <authorList>
            <person name="Reynolds N.K."/>
            <person name="Stajich J.E."/>
            <person name="Barry K."/>
            <person name="Grigoriev I.V."/>
            <person name="Crous P."/>
            <person name="Smith M.E."/>
        </authorList>
    </citation>
    <scope>NUCLEOTIDE SEQUENCE</scope>
    <source>
        <strain evidence="1">BCRC 34297</strain>
    </source>
</reference>
<organism evidence="1 2">
    <name type="scientific">Coemansia pectinata</name>
    <dbReference type="NCBI Taxonomy" id="1052879"/>
    <lineage>
        <taxon>Eukaryota</taxon>
        <taxon>Fungi</taxon>
        <taxon>Fungi incertae sedis</taxon>
        <taxon>Zoopagomycota</taxon>
        <taxon>Kickxellomycotina</taxon>
        <taxon>Kickxellomycetes</taxon>
        <taxon>Kickxellales</taxon>
        <taxon>Kickxellaceae</taxon>
        <taxon>Coemansia</taxon>
    </lineage>
</organism>
<evidence type="ECO:0000313" key="2">
    <source>
        <dbReference type="Proteomes" id="UP001140011"/>
    </source>
</evidence>
<protein>
    <submittedName>
        <fullName evidence="1">Uncharacterized protein</fullName>
    </submittedName>
</protein>
<gene>
    <name evidence="1" type="ORF">GGI19_001241</name>
</gene>
<dbReference type="OrthoDB" id="5551593at2759"/>
<dbReference type="Proteomes" id="UP001140011">
    <property type="component" value="Unassembled WGS sequence"/>
</dbReference>
<sequence>MNSYSQLGDDAMFRGNSATLMKLVISLDAEEVTILNDSPVFNSKFKNLQTVSISSCKRDSLKQVPMATMHKFIHSLASNARKLELSFKISVSGLIDLTHSSCRFENIQELAMGGNKPSLYDVLRLLKAFPVLYKLGCGIDDWDPGFDQFTDDELPDYVASTFGNAGKYLHTWILPQSRGERSMNVADYVMLLALACPRLKPVENLCVDIRSYHARVTEATRSGPFSKYASRLMRLLDGIELVDEDYEVNCVD</sequence>
<accession>A0A9W8H2G5</accession>
<dbReference type="SUPFAM" id="SSF52047">
    <property type="entry name" value="RNI-like"/>
    <property type="match status" value="1"/>
</dbReference>
<evidence type="ECO:0000313" key="1">
    <source>
        <dbReference type="EMBL" id="KAJ2755947.1"/>
    </source>
</evidence>
<keyword evidence="2" id="KW-1185">Reference proteome</keyword>
<dbReference type="EMBL" id="JANBUH010000041">
    <property type="protein sequence ID" value="KAJ2755947.1"/>
    <property type="molecule type" value="Genomic_DNA"/>
</dbReference>
<name>A0A9W8H2G5_9FUNG</name>
<dbReference type="AlphaFoldDB" id="A0A9W8H2G5"/>